<keyword evidence="2" id="KW-0378">Hydrolase</keyword>
<dbReference type="EMBL" id="KK198763">
    <property type="protein sequence ID" value="KCW48343.1"/>
    <property type="molecule type" value="Genomic_DNA"/>
</dbReference>
<evidence type="ECO:0000256" key="3">
    <source>
        <dbReference type="ARBA" id="ARBA00022963"/>
    </source>
</evidence>
<dbReference type="InterPro" id="IPR036514">
    <property type="entry name" value="SGNH_hydro_sf"/>
</dbReference>
<name>A0A059A3G2_EUCGR</name>
<dbReference type="InParanoid" id="A0A059A3G2"/>
<evidence type="ECO:0000256" key="1">
    <source>
        <dbReference type="ARBA" id="ARBA00008668"/>
    </source>
</evidence>
<evidence type="ECO:0000256" key="5">
    <source>
        <dbReference type="SAM" id="MobiDB-lite"/>
    </source>
</evidence>
<feature type="chain" id="PRO_5001567499" description="GDSL esterase/lipase" evidence="6">
    <location>
        <begin position="22"/>
        <end position="366"/>
    </location>
</feature>
<dbReference type="InterPro" id="IPR035669">
    <property type="entry name" value="SGNH_plant_lipase-like"/>
</dbReference>
<dbReference type="AlphaFoldDB" id="A0A059A3G2"/>
<keyword evidence="6" id="KW-0732">Signal</keyword>
<evidence type="ECO:0000256" key="2">
    <source>
        <dbReference type="ARBA" id="ARBA00022801"/>
    </source>
</evidence>
<comment type="similarity">
    <text evidence="1">Belongs to the 'GDSL' lipolytic enzyme family.</text>
</comment>
<accession>A0A059A3G2</accession>
<reference evidence="7" key="1">
    <citation type="submission" date="2013-07" db="EMBL/GenBank/DDBJ databases">
        <title>The genome of Eucalyptus grandis.</title>
        <authorList>
            <person name="Schmutz J."/>
            <person name="Hayes R."/>
            <person name="Myburg A."/>
            <person name="Tuskan G."/>
            <person name="Grattapaglia D."/>
            <person name="Rokhsar D.S."/>
        </authorList>
    </citation>
    <scope>NUCLEOTIDE SEQUENCE</scope>
    <source>
        <tissue evidence="7">Leaf extractions</tissue>
    </source>
</reference>
<dbReference type="PANTHER" id="PTHR46020">
    <property type="entry name" value="OSJNBB0059K02.9 PROTEIN"/>
    <property type="match status" value="1"/>
</dbReference>
<organism evidence="7">
    <name type="scientific">Eucalyptus grandis</name>
    <name type="common">Flooded gum</name>
    <dbReference type="NCBI Taxonomy" id="71139"/>
    <lineage>
        <taxon>Eukaryota</taxon>
        <taxon>Viridiplantae</taxon>
        <taxon>Streptophyta</taxon>
        <taxon>Embryophyta</taxon>
        <taxon>Tracheophyta</taxon>
        <taxon>Spermatophyta</taxon>
        <taxon>Magnoliopsida</taxon>
        <taxon>eudicotyledons</taxon>
        <taxon>Gunneridae</taxon>
        <taxon>Pentapetalae</taxon>
        <taxon>rosids</taxon>
        <taxon>malvids</taxon>
        <taxon>Myrtales</taxon>
        <taxon>Myrtaceae</taxon>
        <taxon>Myrtoideae</taxon>
        <taxon>Eucalypteae</taxon>
        <taxon>Eucalyptus</taxon>
    </lineage>
</organism>
<dbReference type="KEGG" id="egr:104427607"/>
<evidence type="ECO:0000313" key="7">
    <source>
        <dbReference type="EMBL" id="KCW48343.1"/>
    </source>
</evidence>
<dbReference type="Pfam" id="PF00657">
    <property type="entry name" value="Lipase_GDSL"/>
    <property type="match status" value="1"/>
</dbReference>
<feature type="compositionally biased region" description="Basic and acidic residues" evidence="5">
    <location>
        <begin position="26"/>
        <end position="41"/>
    </location>
</feature>
<dbReference type="SUPFAM" id="SSF52266">
    <property type="entry name" value="SGNH hydrolase"/>
    <property type="match status" value="1"/>
</dbReference>
<sequence length="366" mass="40642">MAAQKLLLSFLFFSLLAGHKAVQGSADHHRQQLQRDAHSSARPEGPLYPLKPTRLFVFGDSYVDTGNKDKAKAEARSWKVPYGMTFPGCPSGRFSDGLILTDFLAKFFRVAPPLPMAWWPRAYGPHLRMGANFAYGGTGVFDTSSSDPNMTVQIDRFENLVRDAIFKVAVTQTSVALLANSGNDYYTYLAKHGVSFGLLDFIDKVVNQLVVNMKRVHSLGVRKVAVTSLPALGCVPQITSGTSYQSCNDTVNALVMLHNLNLQVAVDKLNNETSPFTFIMIDLYKPFKWVIENTTTFRNPFKPCCMGVSSEYLCGNVDADGTKKYTVCEDPSTHFFWDTVHPTQAGWGAVYWNLLPSLIHNFTSLP</sequence>
<feature type="signal peptide" evidence="6">
    <location>
        <begin position="1"/>
        <end position="21"/>
    </location>
</feature>
<keyword evidence="4" id="KW-0443">Lipid metabolism</keyword>
<dbReference type="Gramene" id="KCW48343">
    <property type="protein sequence ID" value="KCW48343"/>
    <property type="gene ID" value="EUGRSUZ_K02059"/>
</dbReference>
<dbReference type="STRING" id="71139.A0A059A3G2"/>
<dbReference type="InterPro" id="IPR001087">
    <property type="entry name" value="GDSL"/>
</dbReference>
<evidence type="ECO:0008006" key="8">
    <source>
        <dbReference type="Google" id="ProtNLM"/>
    </source>
</evidence>
<dbReference type="GO" id="GO:0016042">
    <property type="term" value="P:lipid catabolic process"/>
    <property type="evidence" value="ECO:0007669"/>
    <property type="project" value="UniProtKB-KW"/>
</dbReference>
<dbReference type="FunCoup" id="A0A059A3G2">
    <property type="interactions" value="965"/>
</dbReference>
<evidence type="ECO:0000256" key="4">
    <source>
        <dbReference type="ARBA" id="ARBA00023098"/>
    </source>
</evidence>
<dbReference type="eggNOG" id="ENOG502QU3Y">
    <property type="taxonomic scope" value="Eukaryota"/>
</dbReference>
<dbReference type="Gene3D" id="3.40.50.1110">
    <property type="entry name" value="SGNH hydrolase"/>
    <property type="match status" value="1"/>
</dbReference>
<protein>
    <recommendedName>
        <fullName evidence="8">GDSL esterase/lipase</fullName>
    </recommendedName>
</protein>
<gene>
    <name evidence="7" type="ORF">EUGRSUZ_K02059</name>
</gene>
<keyword evidence="3" id="KW-0442">Lipid degradation</keyword>
<dbReference type="OMA" id="ENGVEMY"/>
<dbReference type="PANTHER" id="PTHR46020:SF32">
    <property type="entry name" value="GDSL ESTERASE_LIPASE"/>
    <property type="match status" value="1"/>
</dbReference>
<dbReference type="OrthoDB" id="1660296at2759"/>
<dbReference type="CDD" id="cd01837">
    <property type="entry name" value="SGNH_plant_lipase_like"/>
    <property type="match status" value="1"/>
</dbReference>
<feature type="region of interest" description="Disordered" evidence="5">
    <location>
        <begin position="26"/>
        <end position="48"/>
    </location>
</feature>
<dbReference type="GO" id="GO:0016788">
    <property type="term" value="F:hydrolase activity, acting on ester bonds"/>
    <property type="evidence" value="ECO:0007669"/>
    <property type="project" value="InterPro"/>
</dbReference>
<proteinExistence type="inferred from homology"/>
<evidence type="ECO:0000256" key="6">
    <source>
        <dbReference type="SAM" id="SignalP"/>
    </source>
</evidence>